<proteinExistence type="inferred from homology"/>
<evidence type="ECO:0000256" key="4">
    <source>
        <dbReference type="ARBA" id="ARBA00022771"/>
    </source>
</evidence>
<dbReference type="InterPro" id="IPR059161">
    <property type="entry name" value="Znf-C2H2_STOP1/2_3rd"/>
</dbReference>
<comment type="similarity">
    <text evidence="9">Belongs to the WIP C2H2-type zinc-finger protein family.</text>
</comment>
<name>A0A426X404_ENSVE</name>
<feature type="domain" description="BIRD-IDD transcription factor third C2HC zinc finger" evidence="10">
    <location>
        <begin position="265"/>
        <end position="289"/>
    </location>
</feature>
<evidence type="ECO:0000256" key="5">
    <source>
        <dbReference type="ARBA" id="ARBA00022833"/>
    </source>
</evidence>
<dbReference type="GO" id="GO:0005634">
    <property type="term" value="C:nucleus"/>
    <property type="evidence" value="ECO:0007669"/>
    <property type="project" value="UniProtKB-SubCell"/>
</dbReference>
<dbReference type="Gene3D" id="3.30.160.60">
    <property type="entry name" value="Classic Zinc Finger"/>
    <property type="match status" value="1"/>
</dbReference>
<evidence type="ECO:0000259" key="10">
    <source>
        <dbReference type="Pfam" id="PF22995"/>
    </source>
</evidence>
<evidence type="ECO:0000313" key="12">
    <source>
        <dbReference type="EMBL" id="RRT34188.1"/>
    </source>
</evidence>
<dbReference type="EMBL" id="AMZH03027343">
    <property type="protein sequence ID" value="RRT34188.1"/>
    <property type="molecule type" value="Genomic_DNA"/>
</dbReference>
<keyword evidence="2" id="KW-0479">Metal-binding</keyword>
<keyword evidence="3" id="KW-0677">Repeat</keyword>
<gene>
    <name evidence="12" type="ORF">B296_00038413</name>
</gene>
<evidence type="ECO:0000259" key="11">
    <source>
        <dbReference type="Pfam" id="PF23115"/>
    </source>
</evidence>
<evidence type="ECO:0000313" key="13">
    <source>
        <dbReference type="Proteomes" id="UP000287651"/>
    </source>
</evidence>
<feature type="domain" description="STOP2/WIP2-like C2H2-type zinc finger" evidence="11">
    <location>
        <begin position="228"/>
        <end position="262"/>
    </location>
</feature>
<protein>
    <recommendedName>
        <fullName evidence="14">C2H2-type domain-containing protein</fullName>
    </recommendedName>
</protein>
<dbReference type="InterPro" id="IPR055187">
    <property type="entry name" value="C2CH-3rd_BIRD-IDD"/>
</dbReference>
<dbReference type="PANTHER" id="PTHR45878:SF15">
    <property type="entry name" value="OS09G0307400 PROTEIN"/>
    <property type="match status" value="1"/>
</dbReference>
<keyword evidence="5" id="KW-0862">Zinc</keyword>
<evidence type="ECO:0008006" key="14">
    <source>
        <dbReference type="Google" id="ProtNLM"/>
    </source>
</evidence>
<dbReference type="Pfam" id="PF22995">
    <property type="entry name" value="C2CH-3rd_BIRD-IDD"/>
    <property type="match status" value="1"/>
</dbReference>
<evidence type="ECO:0000256" key="7">
    <source>
        <dbReference type="ARBA" id="ARBA00023163"/>
    </source>
</evidence>
<evidence type="ECO:0000256" key="6">
    <source>
        <dbReference type="ARBA" id="ARBA00023015"/>
    </source>
</evidence>
<reference evidence="12 13" key="1">
    <citation type="journal article" date="2014" name="Agronomy (Basel)">
        <title>A Draft Genome Sequence for Ensete ventricosum, the Drought-Tolerant Tree Against Hunger.</title>
        <authorList>
            <person name="Harrison J."/>
            <person name="Moore K.A."/>
            <person name="Paszkiewicz K."/>
            <person name="Jones T."/>
            <person name="Grant M."/>
            <person name="Ambacheew D."/>
            <person name="Muzemil S."/>
            <person name="Studholme D.J."/>
        </authorList>
    </citation>
    <scope>NUCLEOTIDE SEQUENCE [LARGE SCALE GENOMIC DNA]</scope>
</reference>
<evidence type="ECO:0000256" key="8">
    <source>
        <dbReference type="ARBA" id="ARBA00023242"/>
    </source>
</evidence>
<keyword evidence="8" id="KW-0539">Nucleus</keyword>
<dbReference type="AlphaFoldDB" id="A0A426X404"/>
<comment type="subcellular location">
    <subcellularLocation>
        <location evidence="1">Nucleus</location>
    </subcellularLocation>
</comment>
<dbReference type="InterPro" id="IPR043584">
    <property type="entry name" value="WIP1/2/3/4/5/6"/>
</dbReference>
<dbReference type="FunFam" id="3.30.160.60:FF:000523">
    <property type="entry name" value="Zinc finger protein WIP2"/>
    <property type="match status" value="1"/>
</dbReference>
<dbReference type="PANTHER" id="PTHR45878">
    <property type="entry name" value="ZINC FINGER PROTEIN WIP2"/>
    <property type="match status" value="1"/>
</dbReference>
<organism evidence="12 13">
    <name type="scientific">Ensete ventricosum</name>
    <name type="common">Abyssinian banana</name>
    <name type="synonym">Musa ensete</name>
    <dbReference type="NCBI Taxonomy" id="4639"/>
    <lineage>
        <taxon>Eukaryota</taxon>
        <taxon>Viridiplantae</taxon>
        <taxon>Streptophyta</taxon>
        <taxon>Embryophyta</taxon>
        <taxon>Tracheophyta</taxon>
        <taxon>Spermatophyta</taxon>
        <taxon>Magnoliopsida</taxon>
        <taxon>Liliopsida</taxon>
        <taxon>Zingiberales</taxon>
        <taxon>Musaceae</taxon>
        <taxon>Ensete</taxon>
    </lineage>
</organism>
<evidence type="ECO:0000256" key="3">
    <source>
        <dbReference type="ARBA" id="ARBA00022737"/>
    </source>
</evidence>
<dbReference type="Pfam" id="PF23115">
    <property type="entry name" value="zf-C2H2_STOP2_3rd"/>
    <property type="match status" value="1"/>
</dbReference>
<keyword evidence="4" id="KW-0863">Zinc-finger</keyword>
<evidence type="ECO:0000256" key="1">
    <source>
        <dbReference type="ARBA" id="ARBA00004123"/>
    </source>
</evidence>
<sequence length="344" mass="38493">MGLIKAVRVIEARATASIKGNRKGCDRRGRRKMRRRRRCSVSKLPIPLGLWLAWYMSFNANDQEEDNTVLLLSLWPPGSQSSPASSPCSSSTSTFVASNWLRASSKPQYHFSHSSNQVDDDSSVTIELSIAPPNARPRASTSTVATTAAGLNLVPSRYWIPSPAEILVGATQFSCTVCKKTFNRFNKMQVDERHMHMWGHGSQFRRGSESLRGITRQLPSPSLLKLPCYCCADGCKNNIEHPRSRPLKGFRTLQTHYKRKHGVRPFACCRCGKAFAVRGDWRTHEKNCGKLWFCICGSDFKHKRSLKDHVRSFGSGHAPHIAETMSIDEEVGELEVKDSDELGG</sequence>
<dbReference type="Proteomes" id="UP000287651">
    <property type="component" value="Unassembled WGS sequence"/>
</dbReference>
<evidence type="ECO:0000256" key="2">
    <source>
        <dbReference type="ARBA" id="ARBA00022723"/>
    </source>
</evidence>
<dbReference type="GO" id="GO:0003700">
    <property type="term" value="F:DNA-binding transcription factor activity"/>
    <property type="evidence" value="ECO:0007669"/>
    <property type="project" value="InterPro"/>
</dbReference>
<dbReference type="SUPFAM" id="SSF57667">
    <property type="entry name" value="beta-beta-alpha zinc fingers"/>
    <property type="match status" value="1"/>
</dbReference>
<keyword evidence="6" id="KW-0805">Transcription regulation</keyword>
<accession>A0A426X404</accession>
<dbReference type="InterPro" id="IPR036236">
    <property type="entry name" value="Znf_C2H2_sf"/>
</dbReference>
<comment type="caution">
    <text evidence="12">The sequence shown here is derived from an EMBL/GenBank/DDBJ whole genome shotgun (WGS) entry which is preliminary data.</text>
</comment>
<dbReference type="GO" id="GO:0008270">
    <property type="term" value="F:zinc ion binding"/>
    <property type="evidence" value="ECO:0007669"/>
    <property type="project" value="UniProtKB-KW"/>
</dbReference>
<evidence type="ECO:0000256" key="9">
    <source>
        <dbReference type="ARBA" id="ARBA00023452"/>
    </source>
</evidence>
<keyword evidence="7" id="KW-0804">Transcription</keyword>